<name>I7LI64_9CLOT</name>
<dbReference type="STRING" id="857293.CAAU_2500"/>
<feature type="binding site" evidence="10">
    <location>
        <position position="272"/>
    </location>
    <ligand>
        <name>thiamine diphosphate</name>
        <dbReference type="ChEBI" id="CHEBI:58937"/>
    </ligand>
</feature>
<comment type="pathway">
    <text evidence="1 10">Metabolic intermediate biosynthesis; 1-deoxy-D-xylulose 5-phosphate biosynthesis; 1-deoxy-D-xylulose 5-phosphate from D-glyceraldehyde 3-phosphate and pyruvate: step 1/1.</text>
</comment>
<dbReference type="InterPro" id="IPR029061">
    <property type="entry name" value="THDP-binding"/>
</dbReference>
<evidence type="ECO:0000256" key="3">
    <source>
        <dbReference type="ARBA" id="ARBA00011738"/>
    </source>
</evidence>
<dbReference type="EC" id="2.2.1.7" evidence="10"/>
<keyword evidence="11" id="KW-1133">Transmembrane helix</keyword>
<dbReference type="PANTHER" id="PTHR43322">
    <property type="entry name" value="1-D-DEOXYXYLULOSE 5-PHOSPHATE SYNTHASE-RELATED"/>
    <property type="match status" value="1"/>
</dbReference>
<dbReference type="InterPro" id="IPR033248">
    <property type="entry name" value="Transketolase_C"/>
</dbReference>
<dbReference type="Pfam" id="PF02780">
    <property type="entry name" value="Transketolase_C"/>
    <property type="match status" value="1"/>
</dbReference>
<feature type="binding site" evidence="10">
    <location>
        <begin position="345"/>
        <end position="346"/>
    </location>
    <ligand>
        <name>thiamine diphosphate</name>
        <dbReference type="ChEBI" id="CHEBI:58937"/>
    </ligand>
</feature>
<dbReference type="PANTHER" id="PTHR43322:SF5">
    <property type="entry name" value="1-DEOXY-D-XYLULOSE-5-PHOSPHATE SYNTHASE, CHLOROPLASTIC"/>
    <property type="match status" value="1"/>
</dbReference>
<dbReference type="Proteomes" id="UP000007652">
    <property type="component" value="Unassembled WGS sequence"/>
</dbReference>
<dbReference type="SUPFAM" id="SSF52518">
    <property type="entry name" value="Thiamin diphosphate-binding fold (THDP-binding)"/>
    <property type="match status" value="2"/>
</dbReference>
<keyword evidence="4 10" id="KW-0808">Transferase</keyword>
<dbReference type="NCBIfam" id="TIGR00204">
    <property type="entry name" value="dxs"/>
    <property type="match status" value="1"/>
</dbReference>
<dbReference type="GO" id="GO:0030976">
    <property type="term" value="F:thiamine pyrophosphate binding"/>
    <property type="evidence" value="ECO:0007669"/>
    <property type="project" value="UniProtKB-UniRule"/>
</dbReference>
<keyword evidence="11" id="KW-0812">Transmembrane</keyword>
<feature type="binding site" evidence="10">
    <location>
        <position position="564"/>
    </location>
    <ligand>
        <name>thiamine diphosphate</name>
        <dbReference type="ChEBI" id="CHEBI:58937"/>
    </ligand>
</feature>
<dbReference type="GO" id="GO:0009228">
    <property type="term" value="P:thiamine biosynthetic process"/>
    <property type="evidence" value="ECO:0007669"/>
    <property type="project" value="UniProtKB-UniRule"/>
</dbReference>
<keyword evidence="5 10" id="KW-0479">Metal-binding</keyword>
<dbReference type="Gene3D" id="3.40.50.920">
    <property type="match status" value="1"/>
</dbReference>
<dbReference type="PROSITE" id="PS00801">
    <property type="entry name" value="TRANSKETOLASE_1"/>
    <property type="match status" value="1"/>
</dbReference>
<protein>
    <recommendedName>
        <fullName evidence="10">1-deoxy-D-xylulose-5-phosphate synthase</fullName>
        <ecNumber evidence="10">2.2.1.7</ecNumber>
    </recommendedName>
    <alternativeName>
        <fullName evidence="10">1-deoxyxylulose-5-phosphate synthase</fullName>
        <shortName evidence="10">DXP synthase</shortName>
        <shortName evidence="10">DXPS</shortName>
    </alternativeName>
</protein>
<evidence type="ECO:0000313" key="13">
    <source>
        <dbReference type="EMBL" id="CCJ34583.1"/>
    </source>
</evidence>
<comment type="subunit">
    <text evidence="3 10">Homodimer.</text>
</comment>
<dbReference type="InterPro" id="IPR009014">
    <property type="entry name" value="Transketo_C/PFOR_II"/>
</dbReference>
<proteinExistence type="inferred from homology"/>
<gene>
    <name evidence="10" type="primary">dxs</name>
    <name evidence="13" type="ORF">CAAU_2500</name>
</gene>
<dbReference type="EMBL" id="CAKP01000138">
    <property type="protein sequence ID" value="CCJ34583.1"/>
    <property type="molecule type" value="Genomic_DNA"/>
</dbReference>
<dbReference type="PROSITE" id="PS00802">
    <property type="entry name" value="TRANSKETOLASE_2"/>
    <property type="match status" value="1"/>
</dbReference>
<dbReference type="FunFam" id="3.40.50.970:FF:000005">
    <property type="entry name" value="1-deoxy-D-xylulose-5-phosphate synthase"/>
    <property type="match status" value="1"/>
</dbReference>
<evidence type="ECO:0000259" key="12">
    <source>
        <dbReference type="SMART" id="SM00861"/>
    </source>
</evidence>
<dbReference type="GO" id="GO:0005829">
    <property type="term" value="C:cytosol"/>
    <property type="evidence" value="ECO:0007669"/>
    <property type="project" value="TreeGrafter"/>
</dbReference>
<accession>I7LI64</accession>
<keyword evidence="6 10" id="KW-0460">Magnesium</keyword>
<reference evidence="13 14" key="1">
    <citation type="journal article" date="2011" name="J. Bacteriol.">
        <title>Draft genome sequence of Caloramator australicus strain RC3T, a thermoanaerobe from the Great Artesian Basin of Australia.</title>
        <authorList>
            <person name="Ogg C.D."/>
            <person name="Patel B.K.C."/>
        </authorList>
    </citation>
    <scope>NUCLEOTIDE SEQUENCE [LARGE SCALE GENOMIC DNA]</scope>
    <source>
        <strain evidence="13 14">RC3</strain>
    </source>
</reference>
<sequence length="817" mass="91119">MGKNKKIKLYKKKTNNKNNIRWILVIIFWTLIISFVINSLTEFLVPNVSIFNAIVLLLFIISIGVFFDIIGVAVTAADEEPFHSLASRKVKGASWAVYLIRNADRVSNFCNDVIGDIVGIISGATGAVIAANLSVYVFYINKSLIALIISSIIAALTIGGKAIGKNFAFTQANNIVFYFGYFLEGILKRKKSKEKEVRIMAVLEKVNYPKDLKNLSLKELNILSNEIRKFLIDKVSKTGGHLASNLGVVELTIALHRIFDLPKDKIVWDVGHQCYVHKILTGRKDKFDTLRTYGGLSGFTTRKESEYDVFGAGHSSTSISAALGIAKARDLKGEKFNVIAVIGDGALTGGMALEALNDAGASKNDLIVVLNDNEMSISQNVGSLAMYLSKIRTSPKYITIRNDIELLVKKIPALGNNIYKSMEKIKEGVKQLVIPGMLFEELGFTYLGPIDGHNIENLLDVFQRAKKLKGPILIHVITKKGKGYIYAEDQPDVYHGVGPFEVATGNNFTQSKITYSEVFGEELIKLAKEDQRIVAITAAMPDGTGLKPFSEHFKDRFFDVGIAEQHAATFAAGLATQGLKPIFAVYSTFLQRAYDQVVHDICLQNLPVVLAIDRSGIVGEDGETHQGILDISFLRVIPNLTIISPKDIEEFKMMIKWAIDFNRPIAIRYPRGGDLNVQFEKYDEINYGKWEELTIGKDVCIISTGRLTQNAKLVIEKLNKHDIFPTLINARFIKPLDYKLLDEIFKDYNIIFTIEDHYLSGGFGSAVLEYAAKKNYKGKIRNIGYPDEFVTHGNISLLYKKYNLDIEGLYNTILKEI</sequence>
<dbReference type="AlphaFoldDB" id="I7LI64"/>
<organism evidence="13 14">
    <name type="scientific">Caloramator australicus RC3</name>
    <dbReference type="NCBI Taxonomy" id="857293"/>
    <lineage>
        <taxon>Bacteria</taxon>
        <taxon>Bacillati</taxon>
        <taxon>Bacillota</taxon>
        <taxon>Clostridia</taxon>
        <taxon>Eubacteriales</taxon>
        <taxon>Clostridiaceae</taxon>
        <taxon>Caloramator</taxon>
    </lineage>
</organism>
<dbReference type="SUPFAM" id="SSF52922">
    <property type="entry name" value="TK C-terminal domain-like"/>
    <property type="match status" value="1"/>
</dbReference>
<evidence type="ECO:0000256" key="8">
    <source>
        <dbReference type="ARBA" id="ARBA00023052"/>
    </source>
</evidence>
<feature type="binding site" evidence="10">
    <location>
        <position position="344"/>
    </location>
    <ligand>
        <name>Mg(2+)</name>
        <dbReference type="ChEBI" id="CHEBI:18420"/>
    </ligand>
</feature>
<dbReference type="InterPro" id="IPR005477">
    <property type="entry name" value="Dxylulose-5-P_synthase"/>
</dbReference>
<evidence type="ECO:0000256" key="11">
    <source>
        <dbReference type="SAM" id="Phobius"/>
    </source>
</evidence>
<dbReference type="GO" id="GO:0000287">
    <property type="term" value="F:magnesium ion binding"/>
    <property type="evidence" value="ECO:0007669"/>
    <property type="project" value="UniProtKB-UniRule"/>
</dbReference>
<dbReference type="GO" id="GO:0016114">
    <property type="term" value="P:terpenoid biosynthetic process"/>
    <property type="evidence" value="ECO:0007669"/>
    <property type="project" value="UniProtKB-UniRule"/>
</dbReference>
<evidence type="ECO:0000256" key="7">
    <source>
        <dbReference type="ARBA" id="ARBA00022977"/>
    </source>
</evidence>
<dbReference type="GO" id="GO:0019288">
    <property type="term" value="P:isopentenyl diphosphate biosynthetic process, methylerythritol 4-phosphate pathway"/>
    <property type="evidence" value="ECO:0007669"/>
    <property type="project" value="TreeGrafter"/>
</dbReference>
<dbReference type="UniPathway" id="UPA00064">
    <property type="reaction ID" value="UER00091"/>
</dbReference>
<comment type="cofactor">
    <cofactor evidence="10">
        <name>Mg(2+)</name>
        <dbReference type="ChEBI" id="CHEBI:18420"/>
    </cofactor>
    <text evidence="10">Binds 1 Mg(2+) ion per subunit.</text>
</comment>
<comment type="similarity">
    <text evidence="2 10">Belongs to the transketolase family. DXPS subfamily.</text>
</comment>
<feature type="binding site" evidence="10">
    <location>
        <position position="484"/>
    </location>
    <ligand>
        <name>thiamine diphosphate</name>
        <dbReference type="ChEBI" id="CHEBI:58937"/>
    </ligand>
</feature>
<evidence type="ECO:0000256" key="5">
    <source>
        <dbReference type="ARBA" id="ARBA00022723"/>
    </source>
</evidence>
<dbReference type="Gene3D" id="3.40.50.970">
    <property type="match status" value="2"/>
</dbReference>
<feature type="domain" description="Transketolase-like pyrimidine-binding" evidence="12">
    <location>
        <begin position="513"/>
        <end position="677"/>
    </location>
</feature>
<keyword evidence="9 10" id="KW-0414">Isoprene biosynthesis</keyword>
<dbReference type="HAMAP" id="MF_00315">
    <property type="entry name" value="DXP_synth"/>
    <property type="match status" value="1"/>
</dbReference>
<evidence type="ECO:0000256" key="10">
    <source>
        <dbReference type="HAMAP-Rule" id="MF_00315"/>
    </source>
</evidence>
<keyword evidence="11" id="KW-0472">Membrane</keyword>
<evidence type="ECO:0000256" key="9">
    <source>
        <dbReference type="ARBA" id="ARBA00023229"/>
    </source>
</evidence>
<dbReference type="eggNOG" id="COG1154">
    <property type="taxonomic scope" value="Bacteria"/>
</dbReference>
<feature type="transmembrane region" description="Helical" evidence="11">
    <location>
        <begin position="144"/>
        <end position="163"/>
    </location>
</feature>
<evidence type="ECO:0000313" key="14">
    <source>
        <dbReference type="Proteomes" id="UP000007652"/>
    </source>
</evidence>
<evidence type="ECO:0000256" key="6">
    <source>
        <dbReference type="ARBA" id="ARBA00022842"/>
    </source>
</evidence>
<keyword evidence="8 10" id="KW-0786">Thiamine pyrophosphate</keyword>
<dbReference type="CDD" id="cd07033">
    <property type="entry name" value="TPP_PYR_DXS_TK_like"/>
    <property type="match status" value="1"/>
</dbReference>
<feature type="binding site" evidence="10">
    <location>
        <begin position="313"/>
        <end position="315"/>
    </location>
    <ligand>
        <name>thiamine diphosphate</name>
        <dbReference type="ChEBI" id="CHEBI:58937"/>
    </ligand>
</feature>
<dbReference type="CDD" id="cd02007">
    <property type="entry name" value="TPP_DXS"/>
    <property type="match status" value="1"/>
</dbReference>
<dbReference type="GO" id="GO:0008661">
    <property type="term" value="F:1-deoxy-D-xylulose-5-phosphate synthase activity"/>
    <property type="evidence" value="ECO:0007669"/>
    <property type="project" value="UniProtKB-UniRule"/>
</dbReference>
<dbReference type="Pfam" id="PF02779">
    <property type="entry name" value="Transket_pyr"/>
    <property type="match status" value="1"/>
</dbReference>
<dbReference type="InterPro" id="IPR005475">
    <property type="entry name" value="Transketolase-like_Pyr-bd"/>
</dbReference>
<comment type="caution">
    <text evidence="13">The sequence shown here is derived from an EMBL/GenBank/DDBJ whole genome shotgun (WGS) entry which is preliminary data.</text>
</comment>
<dbReference type="Pfam" id="PF13292">
    <property type="entry name" value="DXP_synthase_N"/>
    <property type="match status" value="1"/>
</dbReference>
<dbReference type="InterPro" id="IPR049557">
    <property type="entry name" value="Transketolase_CS"/>
</dbReference>
<dbReference type="SMART" id="SM00861">
    <property type="entry name" value="Transket_pyr"/>
    <property type="match status" value="1"/>
</dbReference>
<keyword evidence="7 10" id="KW-0784">Thiamine biosynthesis</keyword>
<evidence type="ECO:0000256" key="4">
    <source>
        <dbReference type="ARBA" id="ARBA00022679"/>
    </source>
</evidence>
<comment type="catalytic activity">
    <reaction evidence="10">
        <text>D-glyceraldehyde 3-phosphate + pyruvate + H(+) = 1-deoxy-D-xylulose 5-phosphate + CO2</text>
        <dbReference type="Rhea" id="RHEA:12605"/>
        <dbReference type="ChEBI" id="CHEBI:15361"/>
        <dbReference type="ChEBI" id="CHEBI:15378"/>
        <dbReference type="ChEBI" id="CHEBI:16526"/>
        <dbReference type="ChEBI" id="CHEBI:57792"/>
        <dbReference type="ChEBI" id="CHEBI:59776"/>
        <dbReference type="EC" id="2.2.1.7"/>
    </reaction>
</comment>
<feature type="binding site" evidence="10">
    <location>
        <position position="373"/>
    </location>
    <ligand>
        <name>thiamine diphosphate</name>
        <dbReference type="ChEBI" id="CHEBI:58937"/>
    </ligand>
</feature>
<feature type="transmembrane region" description="Helical" evidence="11">
    <location>
        <begin position="50"/>
        <end position="74"/>
    </location>
</feature>
<evidence type="ECO:0000256" key="2">
    <source>
        <dbReference type="ARBA" id="ARBA00011081"/>
    </source>
</evidence>
<feature type="transmembrane region" description="Helical" evidence="11">
    <location>
        <begin position="20"/>
        <end position="38"/>
    </location>
</feature>
<comment type="function">
    <text evidence="10">Catalyzes the acyloin condensation reaction between C atoms 2 and 3 of pyruvate and glyceraldehyde 3-phosphate to yield 1-deoxy-D-xylulose-5-phosphate (DXP).</text>
</comment>
<keyword evidence="14" id="KW-1185">Reference proteome</keyword>
<comment type="cofactor">
    <cofactor evidence="10">
        <name>thiamine diphosphate</name>
        <dbReference type="ChEBI" id="CHEBI:58937"/>
    </cofactor>
    <text evidence="10">Binds 1 thiamine pyrophosphate per subunit.</text>
</comment>
<evidence type="ECO:0000256" key="1">
    <source>
        <dbReference type="ARBA" id="ARBA00004980"/>
    </source>
</evidence>
<feature type="binding site" evidence="10">
    <location>
        <position position="373"/>
    </location>
    <ligand>
        <name>Mg(2+)</name>
        <dbReference type="ChEBI" id="CHEBI:18420"/>
    </ligand>
</feature>
<dbReference type="InterPro" id="IPR020826">
    <property type="entry name" value="Transketolase_BS"/>
</dbReference>
<dbReference type="NCBIfam" id="NF003933">
    <property type="entry name" value="PRK05444.2-2"/>
    <property type="match status" value="1"/>
</dbReference>